<organism evidence="1 2">
    <name type="scientific">Prorocentrum cordatum</name>
    <dbReference type="NCBI Taxonomy" id="2364126"/>
    <lineage>
        <taxon>Eukaryota</taxon>
        <taxon>Sar</taxon>
        <taxon>Alveolata</taxon>
        <taxon>Dinophyceae</taxon>
        <taxon>Prorocentrales</taxon>
        <taxon>Prorocentraceae</taxon>
        <taxon>Prorocentrum</taxon>
    </lineage>
</organism>
<proteinExistence type="predicted"/>
<evidence type="ECO:0000313" key="1">
    <source>
        <dbReference type="EMBL" id="CAK0794470.1"/>
    </source>
</evidence>
<keyword evidence="2" id="KW-1185">Reference proteome</keyword>
<accession>A0ABN9PV54</accession>
<protein>
    <submittedName>
        <fullName evidence="1">Uncharacterized protein</fullName>
    </submittedName>
</protein>
<sequence>MGVRRPIPLGRVRTSRFGAPSLGIGDSSGELATCKDYRILPPTEGSERNWATGFPQRAKISRLLVDMVSFVSVSEEENQDLRITCGFQIMIQRVCRWHEKDRAEEAGQFLGIQPACDSRVSNATVLAVAGRRLIGETVIKRQMLFMGQLARRPDSDPVGQYGFQPGGIDLRPPP</sequence>
<name>A0ABN9PV54_9DINO</name>
<gene>
    <name evidence="1" type="ORF">PCOR1329_LOCUS4446</name>
</gene>
<dbReference type="Proteomes" id="UP001189429">
    <property type="component" value="Unassembled WGS sequence"/>
</dbReference>
<reference evidence="1" key="1">
    <citation type="submission" date="2023-10" db="EMBL/GenBank/DDBJ databases">
        <authorList>
            <person name="Chen Y."/>
            <person name="Shah S."/>
            <person name="Dougan E. K."/>
            <person name="Thang M."/>
            <person name="Chan C."/>
        </authorList>
    </citation>
    <scope>NUCLEOTIDE SEQUENCE [LARGE SCALE GENOMIC DNA]</scope>
</reference>
<comment type="caution">
    <text evidence="1">The sequence shown here is derived from an EMBL/GenBank/DDBJ whole genome shotgun (WGS) entry which is preliminary data.</text>
</comment>
<dbReference type="EMBL" id="CAUYUJ010001148">
    <property type="protein sequence ID" value="CAK0794470.1"/>
    <property type="molecule type" value="Genomic_DNA"/>
</dbReference>
<evidence type="ECO:0000313" key="2">
    <source>
        <dbReference type="Proteomes" id="UP001189429"/>
    </source>
</evidence>